<name>A0ACA9PYF4_9GLOM</name>
<proteinExistence type="predicted"/>
<evidence type="ECO:0000313" key="2">
    <source>
        <dbReference type="Proteomes" id="UP000789366"/>
    </source>
</evidence>
<dbReference type="Proteomes" id="UP000789366">
    <property type="component" value="Unassembled WGS sequence"/>
</dbReference>
<keyword evidence="2" id="KW-1185">Reference proteome</keyword>
<reference evidence="1" key="1">
    <citation type="submission" date="2021-06" db="EMBL/GenBank/DDBJ databases">
        <authorList>
            <person name="Kallberg Y."/>
            <person name="Tangrot J."/>
            <person name="Rosling A."/>
        </authorList>
    </citation>
    <scope>NUCLEOTIDE SEQUENCE</scope>
    <source>
        <strain evidence="1">28 12/20/2015</strain>
    </source>
</reference>
<evidence type="ECO:0000313" key="1">
    <source>
        <dbReference type="EMBL" id="CAG8730443.1"/>
    </source>
</evidence>
<protein>
    <submittedName>
        <fullName evidence="1">17562_t:CDS:1</fullName>
    </submittedName>
</protein>
<sequence>NETGKIEDLKRSGCLKSLRQEEEKRIIELINSRECEIATEIYSKFCHETNHKISVETVRNILHRYEFVARVKRKHPVINETTKRI</sequence>
<comment type="caution">
    <text evidence="1">The sequence shown here is derived from an EMBL/GenBank/DDBJ whole genome shotgun (WGS) entry which is preliminary data.</text>
</comment>
<organism evidence="1 2">
    <name type="scientific">Cetraspora pellucida</name>
    <dbReference type="NCBI Taxonomy" id="1433469"/>
    <lineage>
        <taxon>Eukaryota</taxon>
        <taxon>Fungi</taxon>
        <taxon>Fungi incertae sedis</taxon>
        <taxon>Mucoromycota</taxon>
        <taxon>Glomeromycotina</taxon>
        <taxon>Glomeromycetes</taxon>
        <taxon>Diversisporales</taxon>
        <taxon>Gigasporaceae</taxon>
        <taxon>Cetraspora</taxon>
    </lineage>
</organism>
<dbReference type="EMBL" id="CAJVPW010033168">
    <property type="protein sequence ID" value="CAG8730443.1"/>
    <property type="molecule type" value="Genomic_DNA"/>
</dbReference>
<gene>
    <name evidence="1" type="ORF">SPELUC_LOCUS13074</name>
</gene>
<feature type="non-terminal residue" evidence="1">
    <location>
        <position position="1"/>
    </location>
</feature>
<accession>A0ACA9PYF4</accession>